<name>F9RJK3_9VIBR</name>
<dbReference type="AlphaFoldDB" id="F9RJK3"/>
<evidence type="ECO:0000313" key="1">
    <source>
        <dbReference type="EMBL" id="EGU41131.1"/>
    </source>
</evidence>
<sequence>MKCKPLFLSFIASCLLIGCKSGDDNGGGASTNVDNEIISIRIENVPSSLAKGQKVQLVAFGQLASGKDIQLSNKDITWAADNTEVVNFFYPAEVVAVGEGNTEIKASYSSYSERFNITVTPPIVEGIEIYPSNLSLVSGFSNNFSAYFVNSDKTTTPITNFETLTSSDPQVATVNNNIINGVGAGNSYSGEINVDVREVALTSIRLPSSKVMLGTRTNKAIEVTGYFDDGSAYNISNHVTLISTVPDVVSVNQNKITGL</sequence>
<gene>
    <name evidence="1" type="ORF">VIS19158_04781</name>
</gene>
<dbReference type="eggNOG" id="COG5492">
    <property type="taxonomic scope" value="Bacteria"/>
</dbReference>
<dbReference type="Gene3D" id="2.60.40.1080">
    <property type="match status" value="3"/>
</dbReference>
<accession>F9RJK3</accession>
<dbReference type="EMBL" id="AFWE01000040">
    <property type="protein sequence ID" value="EGU41131.1"/>
    <property type="molecule type" value="Genomic_DNA"/>
</dbReference>
<dbReference type="PROSITE" id="PS51257">
    <property type="entry name" value="PROKAR_LIPOPROTEIN"/>
    <property type="match status" value="1"/>
</dbReference>
<protein>
    <submittedName>
        <fullName evidence="1">Ig-like repeat-containing protein</fullName>
    </submittedName>
</protein>
<reference evidence="1 2" key="1">
    <citation type="journal article" date="2012" name="Int. J. Syst. Evol. Microbiol.">
        <title>Vibrio caribbeanicus sp. nov., isolated from the marine sponge Scleritoderma cyanea.</title>
        <authorList>
            <person name="Hoffmann M."/>
            <person name="Monday S.R."/>
            <person name="Allard M.W."/>
            <person name="Strain E.A."/>
            <person name="Whittaker P."/>
            <person name="Naum M."/>
            <person name="McCarthy P.J."/>
            <person name="Lopez J.V."/>
            <person name="Fischer M."/>
            <person name="Brown E.W."/>
        </authorList>
    </citation>
    <scope>NUCLEOTIDE SEQUENCE [LARGE SCALE GENOMIC DNA]</scope>
    <source>
        <strain evidence="1 2">LMG 19158</strain>
    </source>
</reference>
<comment type="caution">
    <text evidence="1">The sequence shown here is derived from an EMBL/GenBank/DDBJ whole genome shotgun (WGS) entry which is preliminary data.</text>
</comment>
<organism evidence="1 2">
    <name type="scientific">Vibrio scophthalmi LMG 19158</name>
    <dbReference type="NCBI Taxonomy" id="870967"/>
    <lineage>
        <taxon>Bacteria</taxon>
        <taxon>Pseudomonadati</taxon>
        <taxon>Pseudomonadota</taxon>
        <taxon>Gammaproteobacteria</taxon>
        <taxon>Vibrionales</taxon>
        <taxon>Vibrionaceae</taxon>
        <taxon>Vibrio</taxon>
    </lineage>
</organism>
<evidence type="ECO:0000313" key="2">
    <source>
        <dbReference type="Proteomes" id="UP000004349"/>
    </source>
</evidence>
<dbReference type="RefSeq" id="WP_005593247.1">
    <property type="nucleotide sequence ID" value="NZ_AFWE01000040.1"/>
</dbReference>
<proteinExistence type="predicted"/>
<feature type="non-terminal residue" evidence="1">
    <location>
        <position position="259"/>
    </location>
</feature>
<dbReference type="Proteomes" id="UP000004349">
    <property type="component" value="Unassembled WGS sequence"/>
</dbReference>